<sequence length="279" mass="31737">NHVDISLAYSSLFRAYYNLPPDITTTNVQLALSQSELLIEVAQIYDSVHIIRAHIGNIFSQFRQKLNIAIKDNPPRWLKLSIALESPAIFTEALIHLVGSHPAWPWRTKSVTIPQNVLKVIKEKADHLNELCAEAERDLFLNTIEAADGGPTTIENDFEGWCTVQVFRDWYCARLNTIISKAGDQRVMERGTLYRAMGKGGDSYLPYDEVLASLRNNVKSDDWTDLADDLKRLKKYAKDTVHDLCKNELMLDVDNHNIGYLTCVDVEVKDFPWMAQEGN</sequence>
<gene>
    <name evidence="1" type="ORF">AOQ84DRAFT_402045</name>
</gene>
<feature type="non-terminal residue" evidence="1">
    <location>
        <position position="1"/>
    </location>
</feature>
<dbReference type="PANTHER" id="PTHR38119">
    <property type="entry name" value="BTB DOMAIN-CONTAINING PROTEIN-RELATED"/>
    <property type="match status" value="1"/>
</dbReference>
<evidence type="ECO:0000313" key="2">
    <source>
        <dbReference type="Proteomes" id="UP000250140"/>
    </source>
</evidence>
<dbReference type="OrthoDB" id="5280838at2759"/>
<name>A0A8E2FCQ0_9PEZI</name>
<dbReference type="EMBL" id="KV748535">
    <property type="protein sequence ID" value="OCL14767.1"/>
    <property type="molecule type" value="Genomic_DNA"/>
</dbReference>
<reference evidence="1 2" key="1">
    <citation type="journal article" date="2016" name="Nat. Commun.">
        <title>Ectomycorrhizal ecology is imprinted in the genome of the dominant symbiotic fungus Cenococcum geophilum.</title>
        <authorList>
            <consortium name="DOE Joint Genome Institute"/>
            <person name="Peter M."/>
            <person name="Kohler A."/>
            <person name="Ohm R.A."/>
            <person name="Kuo A."/>
            <person name="Krutzmann J."/>
            <person name="Morin E."/>
            <person name="Arend M."/>
            <person name="Barry K.W."/>
            <person name="Binder M."/>
            <person name="Choi C."/>
            <person name="Clum A."/>
            <person name="Copeland A."/>
            <person name="Grisel N."/>
            <person name="Haridas S."/>
            <person name="Kipfer T."/>
            <person name="LaButti K."/>
            <person name="Lindquist E."/>
            <person name="Lipzen A."/>
            <person name="Maire R."/>
            <person name="Meier B."/>
            <person name="Mihaltcheva S."/>
            <person name="Molinier V."/>
            <person name="Murat C."/>
            <person name="Poggeler S."/>
            <person name="Quandt C.A."/>
            <person name="Sperisen C."/>
            <person name="Tritt A."/>
            <person name="Tisserant E."/>
            <person name="Crous P.W."/>
            <person name="Henrissat B."/>
            <person name="Nehls U."/>
            <person name="Egli S."/>
            <person name="Spatafora J.W."/>
            <person name="Grigoriev I.V."/>
            <person name="Martin F.M."/>
        </authorList>
    </citation>
    <scope>NUCLEOTIDE SEQUENCE [LARGE SCALE GENOMIC DNA]</scope>
    <source>
        <strain evidence="1 2">CBS 207.34</strain>
    </source>
</reference>
<proteinExistence type="predicted"/>
<evidence type="ECO:0000313" key="1">
    <source>
        <dbReference type="EMBL" id="OCL14767.1"/>
    </source>
</evidence>
<protein>
    <submittedName>
        <fullName evidence="1">Uncharacterized protein</fullName>
    </submittedName>
</protein>
<accession>A0A8E2FCQ0</accession>
<dbReference type="Proteomes" id="UP000250140">
    <property type="component" value="Unassembled WGS sequence"/>
</dbReference>
<keyword evidence="2" id="KW-1185">Reference proteome</keyword>
<dbReference type="PANTHER" id="PTHR38119:SF1">
    <property type="entry name" value="BTB DOMAIN-CONTAINING PROTEIN"/>
    <property type="match status" value="1"/>
</dbReference>
<dbReference type="AlphaFoldDB" id="A0A8E2FCQ0"/>
<organism evidence="1 2">
    <name type="scientific">Glonium stellatum</name>
    <dbReference type="NCBI Taxonomy" id="574774"/>
    <lineage>
        <taxon>Eukaryota</taxon>
        <taxon>Fungi</taxon>
        <taxon>Dikarya</taxon>
        <taxon>Ascomycota</taxon>
        <taxon>Pezizomycotina</taxon>
        <taxon>Dothideomycetes</taxon>
        <taxon>Pleosporomycetidae</taxon>
        <taxon>Gloniales</taxon>
        <taxon>Gloniaceae</taxon>
        <taxon>Glonium</taxon>
    </lineage>
</organism>